<dbReference type="Proteomes" id="UP000663831">
    <property type="component" value="Unassembled WGS sequence"/>
</dbReference>
<dbReference type="AlphaFoldDB" id="A0A8H3DEF5"/>
<dbReference type="InterPro" id="IPR001810">
    <property type="entry name" value="F-box_dom"/>
</dbReference>
<dbReference type="Gene3D" id="1.20.1280.50">
    <property type="match status" value="1"/>
</dbReference>
<reference evidence="2" key="1">
    <citation type="submission" date="2021-01" db="EMBL/GenBank/DDBJ databases">
        <authorList>
            <person name="Kaushik A."/>
        </authorList>
    </citation>
    <scope>NUCLEOTIDE SEQUENCE</scope>
    <source>
        <strain evidence="2">AG3-1AP</strain>
    </source>
</reference>
<accession>A0A8H3DEF5</accession>
<evidence type="ECO:0000313" key="2">
    <source>
        <dbReference type="EMBL" id="CAE6522432.1"/>
    </source>
</evidence>
<gene>
    <name evidence="2" type="ORF">RDB_LOCUS146734</name>
</gene>
<evidence type="ECO:0000259" key="1">
    <source>
        <dbReference type="PROSITE" id="PS50181"/>
    </source>
</evidence>
<comment type="caution">
    <text evidence="2">The sequence shown here is derived from an EMBL/GenBank/DDBJ whole genome shotgun (WGS) entry which is preliminary data.</text>
</comment>
<dbReference type="InterPro" id="IPR036047">
    <property type="entry name" value="F-box-like_dom_sf"/>
</dbReference>
<dbReference type="PROSITE" id="PS50181">
    <property type="entry name" value="FBOX"/>
    <property type="match status" value="1"/>
</dbReference>
<evidence type="ECO:0000313" key="3">
    <source>
        <dbReference type="Proteomes" id="UP000663831"/>
    </source>
</evidence>
<protein>
    <recommendedName>
        <fullName evidence="1">F-box domain-containing protein</fullName>
    </recommendedName>
</protein>
<dbReference type="EMBL" id="CAJMWV010006532">
    <property type="protein sequence ID" value="CAE6522432.1"/>
    <property type="molecule type" value="Genomic_DNA"/>
</dbReference>
<feature type="domain" description="F-box" evidence="1">
    <location>
        <begin position="1"/>
        <end position="45"/>
    </location>
</feature>
<dbReference type="SUPFAM" id="SSF81383">
    <property type="entry name" value="F-box domain"/>
    <property type="match status" value="1"/>
</dbReference>
<organism evidence="2 3">
    <name type="scientific">Rhizoctonia solani</name>
    <dbReference type="NCBI Taxonomy" id="456999"/>
    <lineage>
        <taxon>Eukaryota</taxon>
        <taxon>Fungi</taxon>
        <taxon>Dikarya</taxon>
        <taxon>Basidiomycota</taxon>
        <taxon>Agaricomycotina</taxon>
        <taxon>Agaricomycetes</taxon>
        <taxon>Cantharellales</taxon>
        <taxon>Ceratobasidiaceae</taxon>
        <taxon>Rhizoctonia</taxon>
    </lineage>
</organism>
<name>A0A8H3DEF5_9AGAM</name>
<dbReference type="CDD" id="cd09917">
    <property type="entry name" value="F-box_SF"/>
    <property type="match status" value="1"/>
</dbReference>
<proteinExistence type="predicted"/>
<sequence>MNINLIPPKIIRTVLSFVPRESLASSSLVCKTWRTAAYALLYESALLVSTTNGSYSSPWLNFSSPNSHPEELVHRIIRETNDDGPFQISSCVRRLTVAWEMNEQQIQTFGSAVLRMKNLENLSWVVSVIDNTRWYDTLLLLCKKLPKLRSVKLVIGEHELDIPDMDMGALIGLRELAVGFDPQEETFEWEIPNSIIQLIIGAQNIESLTLWAQASDVYPSAISYNFGEDDIMSRLSLHSFPHLCRFSIGPFHSEVSLKQIVNPTFGLWRFARNQKQLREVVCYGNEGSMLGWDITSGHTESVPMIHRFKGSAFEVCALLRLNLVRQLEILELVHAESSASAGISDSRLSDLLEVLRNTHGIELPCMRSLKLSMSGPGIGTSNNVERAINVLGILASGAPKLQELIVSTSRPPTPYIQASPAHNTTQSVY</sequence>
<dbReference type="Pfam" id="PF00646">
    <property type="entry name" value="F-box"/>
    <property type="match status" value="1"/>
</dbReference>